<comment type="caution">
    <text evidence="2">The sequence shown here is derived from an EMBL/GenBank/DDBJ whole genome shotgun (WGS) entry which is preliminary data.</text>
</comment>
<protein>
    <recommendedName>
        <fullName evidence="4">SF4 helicase domain-containing protein</fullName>
    </recommendedName>
</protein>
<name>A0A2T2WKZ0_9FIRM</name>
<dbReference type="EMBL" id="PXYT01000102">
    <property type="protein sequence ID" value="PSR22903.1"/>
    <property type="molecule type" value="Genomic_DNA"/>
</dbReference>
<gene>
    <name evidence="2" type="ORF">C7B43_20465</name>
</gene>
<evidence type="ECO:0000313" key="2">
    <source>
        <dbReference type="EMBL" id="PSR22903.1"/>
    </source>
</evidence>
<feature type="region of interest" description="Disordered" evidence="1">
    <location>
        <begin position="73"/>
        <end position="94"/>
    </location>
</feature>
<proteinExistence type="predicted"/>
<evidence type="ECO:0000313" key="3">
    <source>
        <dbReference type="Proteomes" id="UP000242699"/>
    </source>
</evidence>
<evidence type="ECO:0008006" key="4">
    <source>
        <dbReference type="Google" id="ProtNLM"/>
    </source>
</evidence>
<dbReference type="AlphaFoldDB" id="A0A2T2WKZ0"/>
<sequence>MTVNMETMSNDILDFLGDPTNSNPWARRGMILGEVQSGKTATYTGLCNMAADAGYKVIIVLAGMLETLRQQTQSRLDSDFAGRQSKNLLQGPPR</sequence>
<reference evidence="2 3" key="1">
    <citation type="journal article" date="2014" name="BMC Genomics">
        <title>Comparison of environmental and isolate Sulfobacillus genomes reveals diverse carbon, sulfur, nitrogen, and hydrogen metabolisms.</title>
        <authorList>
            <person name="Justice N.B."/>
            <person name="Norman A."/>
            <person name="Brown C.T."/>
            <person name="Singh A."/>
            <person name="Thomas B.C."/>
            <person name="Banfield J.F."/>
        </authorList>
    </citation>
    <scope>NUCLEOTIDE SEQUENCE [LARGE SCALE GENOMIC DNA]</scope>
    <source>
        <strain evidence="2">AMDSBA1</strain>
    </source>
</reference>
<dbReference type="Proteomes" id="UP000242699">
    <property type="component" value="Unassembled WGS sequence"/>
</dbReference>
<organism evidence="2 3">
    <name type="scientific">Sulfobacillus benefaciens</name>
    <dbReference type="NCBI Taxonomy" id="453960"/>
    <lineage>
        <taxon>Bacteria</taxon>
        <taxon>Bacillati</taxon>
        <taxon>Bacillota</taxon>
        <taxon>Clostridia</taxon>
        <taxon>Eubacteriales</taxon>
        <taxon>Clostridiales Family XVII. Incertae Sedis</taxon>
        <taxon>Sulfobacillus</taxon>
    </lineage>
</organism>
<accession>A0A2T2WKZ0</accession>
<evidence type="ECO:0000256" key="1">
    <source>
        <dbReference type="SAM" id="MobiDB-lite"/>
    </source>
</evidence>